<dbReference type="InterPro" id="IPR017853">
    <property type="entry name" value="GH"/>
</dbReference>
<evidence type="ECO:0000256" key="2">
    <source>
        <dbReference type="ARBA" id="ARBA00022801"/>
    </source>
</evidence>
<evidence type="ECO:0000313" key="6">
    <source>
        <dbReference type="Proteomes" id="UP001642360"/>
    </source>
</evidence>
<dbReference type="PANTHER" id="PTHR10353">
    <property type="entry name" value="GLYCOSYL HYDROLASE"/>
    <property type="match status" value="1"/>
</dbReference>
<keyword evidence="3" id="KW-0326">Glycosidase</keyword>
<keyword evidence="4" id="KW-0732">Signal</keyword>
<protein>
    <recommendedName>
        <fullName evidence="7">Beta-glucosidase</fullName>
    </recommendedName>
</protein>
<dbReference type="Gene3D" id="3.20.20.80">
    <property type="entry name" value="Glycosidases"/>
    <property type="match status" value="3"/>
</dbReference>
<feature type="signal peptide" evidence="4">
    <location>
        <begin position="1"/>
        <end position="24"/>
    </location>
</feature>
<dbReference type="EMBL" id="CAUOFW020001613">
    <property type="protein sequence ID" value="CAK9146795.1"/>
    <property type="molecule type" value="Genomic_DNA"/>
</dbReference>
<evidence type="ECO:0000256" key="3">
    <source>
        <dbReference type="ARBA" id="ARBA00023295"/>
    </source>
</evidence>
<comment type="caution">
    <text evidence="5">The sequence shown here is derived from an EMBL/GenBank/DDBJ whole genome shotgun (WGS) entry which is preliminary data.</text>
</comment>
<keyword evidence="6" id="KW-1185">Reference proteome</keyword>
<accession>A0ABC8RP84</accession>
<name>A0ABC8RP84_9AQUA</name>
<dbReference type="Pfam" id="PF00232">
    <property type="entry name" value="Glyco_hydro_1"/>
    <property type="match status" value="3"/>
</dbReference>
<dbReference type="Proteomes" id="UP001642360">
    <property type="component" value="Unassembled WGS sequence"/>
</dbReference>
<proteinExistence type="inferred from homology"/>
<dbReference type="GO" id="GO:0008422">
    <property type="term" value="F:beta-glucosidase activity"/>
    <property type="evidence" value="ECO:0007669"/>
    <property type="project" value="UniProtKB-ARBA"/>
</dbReference>
<feature type="chain" id="PRO_5044826889" description="Beta-glucosidase" evidence="4">
    <location>
        <begin position="25"/>
        <end position="1104"/>
    </location>
</feature>
<dbReference type="InterPro" id="IPR033132">
    <property type="entry name" value="GH_1_N_CS"/>
</dbReference>
<evidence type="ECO:0000256" key="1">
    <source>
        <dbReference type="ARBA" id="ARBA00010838"/>
    </source>
</evidence>
<organism evidence="5 6">
    <name type="scientific">Ilex paraguariensis</name>
    <name type="common">yerba mate</name>
    <dbReference type="NCBI Taxonomy" id="185542"/>
    <lineage>
        <taxon>Eukaryota</taxon>
        <taxon>Viridiplantae</taxon>
        <taxon>Streptophyta</taxon>
        <taxon>Embryophyta</taxon>
        <taxon>Tracheophyta</taxon>
        <taxon>Spermatophyta</taxon>
        <taxon>Magnoliopsida</taxon>
        <taxon>eudicotyledons</taxon>
        <taxon>Gunneridae</taxon>
        <taxon>Pentapetalae</taxon>
        <taxon>asterids</taxon>
        <taxon>campanulids</taxon>
        <taxon>Aquifoliales</taxon>
        <taxon>Aquifoliaceae</taxon>
        <taxon>Ilex</taxon>
    </lineage>
</organism>
<dbReference type="InterPro" id="IPR001360">
    <property type="entry name" value="Glyco_hydro_1"/>
</dbReference>
<evidence type="ECO:0000256" key="4">
    <source>
        <dbReference type="SAM" id="SignalP"/>
    </source>
</evidence>
<keyword evidence="2" id="KW-0378">Hydrolase</keyword>
<dbReference type="PANTHER" id="PTHR10353:SF137">
    <property type="entry name" value="MYROSINASE 3-RELATED"/>
    <property type="match status" value="1"/>
</dbReference>
<dbReference type="PRINTS" id="PR00131">
    <property type="entry name" value="GLHYDRLASE1"/>
</dbReference>
<sequence length="1104" mass="126849">MGFQGYFLFLGLIVLTSSLSSSEAHPARTYARVSVDPSAKPLTPSYGIATLNRTSFPKGFVFGTASSAYQIEGGWNADGKGPSIWDTFTHKYPEKIADRSNGDVACDSYHKYKEDVALIKNMNMDAYRFSISWARVLPRGKVSRGVNEEGIKYYNNLINELLSKGLQPFVTLFHFDSPQALEDEYGGFLSRRIVYDFRDYAELCYKRFGDRVKHWITFNEPSSFNKFGYDYGTFAPGRCSPWRNPNCTGGDSSTEPYIGEHNQLLAHALAVKLYREKYQKLQKGNIGVTLSSYWYVPYSNSTADYRAARRSLDFALGWYLEPLTSGDYPRNMRSIVGKRLPKFSTIESKMLKGSCDFIGLNYYTSTYVANNPSPNTVNLSYSTDSHAILTFERDGQLIGAQAGSVWLHVYPRGIRDLLVYVKRKYNNPIIYITENGIDELNNATLSLKESITDNFRIRFFYQHLTYPFVTLFHFDSPQALEDEYGGFLSRRIVYDFRDYAELCYKRFGDRVKHWITFNEPSSFNKFGYDYGTFAPGRCSPWRNPNCTGGDSSTEPYIGEHNQLLAHALAVKLYREKYQKLQKGNIGVTLSSYWYVPYSNSTADYRAARRSLDFALGWYLEPLTSGDYPRNMRSIVGKRLPKFSTIESKMLKGSCDFIGLNYYTSTYVANNPSPNTVNLSYSTDSHAILTFERDGQLIGAQAGSVWLHVYPRGIRDLLVYVKRKYNNPIIYITENGIDELNNATLSLKESITDNFRIRFFYQHLTYVRIAIDYDFRDYAELCYKRFGDRVKHWITFNEPSSFNKFGYDYGTFAPGRCSPWRNPNCTGGDSSTEPYIGEHNQLLAHALAVKLYREKYQKLQKGNIGVTLSSYWYVPYSNSTADYRAARRSLDFALGWYLEPLTSGDYPRNMRSIVGKRLPKFSTIESKMLKGSCDFIGLNYYTSTYVANNPSPNTVNLSYSTDSHAILTFERDGQLIGAQAGSVWLHVYPRGIRDLLVYVKRKYNNPIIYITENGIDELNNATLSLKESITDNFRIRFFYQHLTYVRIAIEEGVNVMAYFAWSMLDNFEWATGYNVRFGLTFVDYQNGQKRYPKHSAEWVKVFLKK</sequence>
<dbReference type="AlphaFoldDB" id="A0ABC8RP84"/>
<dbReference type="PROSITE" id="PS00653">
    <property type="entry name" value="GLYCOSYL_HYDROL_F1_2"/>
    <property type="match status" value="1"/>
</dbReference>
<dbReference type="FunFam" id="3.20.20.80:FF:000020">
    <property type="entry name" value="Beta-glucosidase 12"/>
    <property type="match status" value="3"/>
</dbReference>
<evidence type="ECO:0000313" key="5">
    <source>
        <dbReference type="EMBL" id="CAK9146795.1"/>
    </source>
</evidence>
<evidence type="ECO:0008006" key="7">
    <source>
        <dbReference type="Google" id="ProtNLM"/>
    </source>
</evidence>
<gene>
    <name evidence="5" type="ORF">ILEXP_LOCUS14662</name>
</gene>
<comment type="similarity">
    <text evidence="1">Belongs to the glycosyl hydrolase 1 family.</text>
</comment>
<reference evidence="5 6" key="1">
    <citation type="submission" date="2024-02" db="EMBL/GenBank/DDBJ databases">
        <authorList>
            <person name="Vignale AGUSTIN F."/>
            <person name="Sosa J E."/>
            <person name="Modenutti C."/>
        </authorList>
    </citation>
    <scope>NUCLEOTIDE SEQUENCE [LARGE SCALE GENOMIC DNA]</scope>
</reference>
<dbReference type="SUPFAM" id="SSF51445">
    <property type="entry name" value="(Trans)glycosidases"/>
    <property type="match status" value="3"/>
</dbReference>